<evidence type="ECO:0000256" key="10">
    <source>
        <dbReference type="HAMAP-Rule" id="MF_00185"/>
    </source>
</evidence>
<keyword evidence="8 10" id="KW-0460">Magnesium</keyword>
<reference evidence="14 15" key="1">
    <citation type="submission" date="2020-08" db="EMBL/GenBank/DDBJ databases">
        <title>Genomic Encyclopedia of Type Strains, Phase IV (KMG-IV): sequencing the most valuable type-strain genomes for metagenomic binning, comparative biology and taxonomic classification.</title>
        <authorList>
            <person name="Goeker M."/>
        </authorList>
    </citation>
    <scope>NUCLEOTIDE SEQUENCE [LARGE SCALE GENOMIC DNA]</scope>
    <source>
        <strain evidence="14 15">DSM 11590</strain>
    </source>
</reference>
<comment type="caution">
    <text evidence="10">Lacks conserved residue(s) required for the propagation of feature annotation.</text>
</comment>
<evidence type="ECO:0000256" key="1">
    <source>
        <dbReference type="ARBA" id="ARBA00001946"/>
    </source>
</evidence>
<evidence type="ECO:0000256" key="12">
    <source>
        <dbReference type="RuleBase" id="RU003784"/>
    </source>
</evidence>
<keyword evidence="15" id="KW-1185">Reference proteome</keyword>
<dbReference type="InterPro" id="IPR027417">
    <property type="entry name" value="P-loop_NTPase"/>
</dbReference>
<dbReference type="GO" id="GO:0005524">
    <property type="term" value="F:ATP binding"/>
    <property type="evidence" value="ECO:0007669"/>
    <property type="project" value="UniProtKB-UniRule"/>
</dbReference>
<dbReference type="PANTHER" id="PTHR11088">
    <property type="entry name" value="TRNA DIMETHYLALLYLTRANSFERASE"/>
    <property type="match status" value="1"/>
</dbReference>
<evidence type="ECO:0000256" key="3">
    <source>
        <dbReference type="ARBA" id="ARBA00005842"/>
    </source>
</evidence>
<evidence type="ECO:0000256" key="2">
    <source>
        <dbReference type="ARBA" id="ARBA00003213"/>
    </source>
</evidence>
<comment type="subunit">
    <text evidence="10">Monomer.</text>
</comment>
<comment type="cofactor">
    <cofactor evidence="1 10">
        <name>Mg(2+)</name>
        <dbReference type="ChEBI" id="CHEBI:18420"/>
    </cofactor>
</comment>
<feature type="region of interest" description="Interaction with substrate tRNA" evidence="10">
    <location>
        <begin position="44"/>
        <end position="47"/>
    </location>
</feature>
<dbReference type="HAMAP" id="MF_00185">
    <property type="entry name" value="IPP_trans"/>
    <property type="match status" value="1"/>
</dbReference>
<evidence type="ECO:0000256" key="13">
    <source>
        <dbReference type="RuleBase" id="RU003785"/>
    </source>
</evidence>
<dbReference type="Gene3D" id="1.10.20.140">
    <property type="match status" value="1"/>
</dbReference>
<dbReference type="Gene3D" id="3.40.50.300">
    <property type="entry name" value="P-loop containing nucleotide triphosphate hydrolases"/>
    <property type="match status" value="1"/>
</dbReference>
<evidence type="ECO:0000313" key="14">
    <source>
        <dbReference type="EMBL" id="MBB6209530.1"/>
    </source>
</evidence>
<keyword evidence="7 10" id="KW-0067">ATP-binding</keyword>
<dbReference type="NCBIfam" id="TIGR00174">
    <property type="entry name" value="miaA"/>
    <property type="match status" value="1"/>
</dbReference>
<gene>
    <name evidence="10" type="primary">miaA</name>
    <name evidence="14" type="ORF">FHS48_000932</name>
</gene>
<dbReference type="Pfam" id="PF01715">
    <property type="entry name" value="IPPT"/>
    <property type="match status" value="1"/>
</dbReference>
<protein>
    <recommendedName>
        <fullName evidence="10">tRNA dimethylallyltransferase</fullName>
        <ecNumber evidence="10">2.5.1.75</ecNumber>
    </recommendedName>
    <alternativeName>
        <fullName evidence="10">Dimethylallyl diphosphate:tRNA dimethylallyltransferase</fullName>
        <shortName evidence="10">DMAPP:tRNA dimethylallyltransferase</shortName>
        <shortName evidence="10">DMATase</shortName>
    </alternativeName>
    <alternativeName>
        <fullName evidence="10">Isopentenyl-diphosphate:tRNA isopentenyltransferase</fullName>
        <shortName evidence="10">IPP transferase</shortName>
        <shortName evidence="10">IPPT</shortName>
        <shortName evidence="10">IPTase</shortName>
    </alternativeName>
</protein>
<dbReference type="EC" id="2.5.1.75" evidence="10"/>
<dbReference type="GO" id="GO:0052381">
    <property type="term" value="F:tRNA dimethylallyltransferase activity"/>
    <property type="evidence" value="ECO:0007669"/>
    <property type="project" value="UniProtKB-UniRule"/>
</dbReference>
<evidence type="ECO:0000256" key="9">
    <source>
        <dbReference type="ARBA" id="ARBA00049563"/>
    </source>
</evidence>
<dbReference type="SUPFAM" id="SSF52540">
    <property type="entry name" value="P-loop containing nucleoside triphosphate hydrolases"/>
    <property type="match status" value="1"/>
</dbReference>
<feature type="binding site" evidence="10">
    <location>
        <begin position="21"/>
        <end position="26"/>
    </location>
    <ligand>
        <name>substrate</name>
    </ligand>
</feature>
<dbReference type="GO" id="GO:0006400">
    <property type="term" value="P:tRNA modification"/>
    <property type="evidence" value="ECO:0007669"/>
    <property type="project" value="TreeGrafter"/>
</dbReference>
<evidence type="ECO:0000256" key="8">
    <source>
        <dbReference type="ARBA" id="ARBA00022842"/>
    </source>
</evidence>
<keyword evidence="5 10" id="KW-0819">tRNA processing</keyword>
<feature type="binding site" evidence="10">
    <location>
        <begin position="19"/>
        <end position="26"/>
    </location>
    <ligand>
        <name>ATP</name>
        <dbReference type="ChEBI" id="CHEBI:30616"/>
    </ligand>
</feature>
<evidence type="ECO:0000256" key="5">
    <source>
        <dbReference type="ARBA" id="ARBA00022694"/>
    </source>
</evidence>
<comment type="caution">
    <text evidence="14">The sequence shown here is derived from an EMBL/GenBank/DDBJ whole genome shotgun (WGS) entry which is preliminary data.</text>
</comment>
<evidence type="ECO:0000256" key="7">
    <source>
        <dbReference type="ARBA" id="ARBA00022840"/>
    </source>
</evidence>
<keyword evidence="4 10" id="KW-0808">Transferase</keyword>
<accession>A0A7W9ZDU2</accession>
<sequence>MTGTPDPEMLRQAVVVVAGPTASGKSACALDLATEFDGCVINADSMQVYQDLHVITARPSAADMAKAPHSLYGMLPGREVCSAMRWAEMAAAEIAVCRMAGLLPIVCGGTGLYIRALMEGMSPIPEIPEEIRQRSRSEMEEIGNAAFHARLAEVDPVTADRLNIGDTQRLCRAWEVWEATGRSITDWQTEPNVRLIDGTFFPILIAPPREELYVSCDRRFDLMMDYGALDEVRALDGQGLPEDAPILKALGVPELRGLLHGRMDRAEAIRASKQATRNFAKRQMTWFRGQLRSREILPAQYSESSRSEIFAKVRHFLLTG</sequence>
<name>A0A7W9ZDU2_NOVIT</name>
<dbReference type="PANTHER" id="PTHR11088:SF60">
    <property type="entry name" value="TRNA DIMETHYLALLYLTRANSFERASE"/>
    <property type="match status" value="1"/>
</dbReference>
<evidence type="ECO:0000256" key="11">
    <source>
        <dbReference type="RuleBase" id="RU003783"/>
    </source>
</evidence>
<dbReference type="Proteomes" id="UP000544872">
    <property type="component" value="Unassembled WGS sequence"/>
</dbReference>
<evidence type="ECO:0000256" key="6">
    <source>
        <dbReference type="ARBA" id="ARBA00022741"/>
    </source>
</evidence>
<feature type="region of interest" description="Interaction with substrate tRNA" evidence="10">
    <location>
        <begin position="168"/>
        <end position="172"/>
    </location>
</feature>
<dbReference type="InterPro" id="IPR018022">
    <property type="entry name" value="IPT"/>
</dbReference>
<proteinExistence type="inferred from homology"/>
<evidence type="ECO:0000313" key="15">
    <source>
        <dbReference type="Proteomes" id="UP000544872"/>
    </source>
</evidence>
<feature type="site" description="Interaction with substrate tRNA" evidence="10">
    <location>
        <position position="110"/>
    </location>
</feature>
<dbReference type="AlphaFoldDB" id="A0A7W9ZDU2"/>
<dbReference type="InterPro" id="IPR039657">
    <property type="entry name" value="Dimethylallyltransferase"/>
</dbReference>
<evidence type="ECO:0000256" key="4">
    <source>
        <dbReference type="ARBA" id="ARBA00022679"/>
    </source>
</evidence>
<dbReference type="EMBL" id="JACIIX010000002">
    <property type="protein sequence ID" value="MBB6209530.1"/>
    <property type="molecule type" value="Genomic_DNA"/>
</dbReference>
<comment type="similarity">
    <text evidence="3 10 13">Belongs to the IPP transferase family.</text>
</comment>
<comment type="catalytic activity">
    <reaction evidence="9 10 11">
        <text>adenosine(37) in tRNA + dimethylallyl diphosphate = N(6)-dimethylallyladenosine(37) in tRNA + diphosphate</text>
        <dbReference type="Rhea" id="RHEA:26482"/>
        <dbReference type="Rhea" id="RHEA-COMP:10162"/>
        <dbReference type="Rhea" id="RHEA-COMP:10375"/>
        <dbReference type="ChEBI" id="CHEBI:33019"/>
        <dbReference type="ChEBI" id="CHEBI:57623"/>
        <dbReference type="ChEBI" id="CHEBI:74411"/>
        <dbReference type="ChEBI" id="CHEBI:74415"/>
        <dbReference type="EC" id="2.5.1.75"/>
    </reaction>
</comment>
<dbReference type="RefSeq" id="WP_184261873.1">
    <property type="nucleotide sequence ID" value="NZ_JACIIX010000002.1"/>
</dbReference>
<keyword evidence="6 10" id="KW-0547">Nucleotide-binding</keyword>
<organism evidence="14 15">
    <name type="scientific">Novispirillum itersonii</name>
    <name type="common">Aquaspirillum itersonii</name>
    <dbReference type="NCBI Taxonomy" id="189"/>
    <lineage>
        <taxon>Bacteria</taxon>
        <taxon>Pseudomonadati</taxon>
        <taxon>Pseudomonadota</taxon>
        <taxon>Alphaproteobacteria</taxon>
        <taxon>Rhodospirillales</taxon>
        <taxon>Novispirillaceae</taxon>
        <taxon>Novispirillum</taxon>
    </lineage>
</organism>
<feature type="site" description="Interaction with substrate tRNA" evidence="10">
    <location>
        <position position="132"/>
    </location>
</feature>
<comment type="function">
    <text evidence="2 10 12">Catalyzes the transfer of a dimethylallyl group onto the adenine at position 37 in tRNAs that read codons beginning with uridine, leading to the formation of N6-(dimethylallyl)adenosine (i(6)A).</text>
</comment>